<dbReference type="EMBL" id="JARJCN010000006">
    <property type="protein sequence ID" value="KAJ7100247.1"/>
    <property type="molecule type" value="Genomic_DNA"/>
</dbReference>
<organism evidence="2 3">
    <name type="scientific">Mycena belliarum</name>
    <dbReference type="NCBI Taxonomy" id="1033014"/>
    <lineage>
        <taxon>Eukaryota</taxon>
        <taxon>Fungi</taxon>
        <taxon>Dikarya</taxon>
        <taxon>Basidiomycota</taxon>
        <taxon>Agaricomycotina</taxon>
        <taxon>Agaricomycetes</taxon>
        <taxon>Agaricomycetidae</taxon>
        <taxon>Agaricales</taxon>
        <taxon>Marasmiineae</taxon>
        <taxon>Mycenaceae</taxon>
        <taxon>Mycena</taxon>
    </lineage>
</organism>
<name>A0AAD6UEZ3_9AGAR</name>
<keyword evidence="3" id="KW-1185">Reference proteome</keyword>
<accession>A0AAD6UEZ3</accession>
<dbReference type="InterPro" id="IPR027417">
    <property type="entry name" value="P-loop_NTPase"/>
</dbReference>
<evidence type="ECO:0000313" key="2">
    <source>
        <dbReference type="EMBL" id="KAJ7100247.1"/>
    </source>
</evidence>
<dbReference type="Proteomes" id="UP001222325">
    <property type="component" value="Unassembled WGS sequence"/>
</dbReference>
<dbReference type="SUPFAM" id="SSF52540">
    <property type="entry name" value="P-loop containing nucleoside triphosphate hydrolases"/>
    <property type="match status" value="1"/>
</dbReference>
<protein>
    <recommendedName>
        <fullName evidence="4">NAD dependent epimerase/dehydratase</fullName>
    </recommendedName>
</protein>
<dbReference type="AlphaFoldDB" id="A0AAD6UEZ3"/>
<dbReference type="InterPro" id="IPR040632">
    <property type="entry name" value="Sulfotransfer_4"/>
</dbReference>
<evidence type="ECO:0000313" key="3">
    <source>
        <dbReference type="Proteomes" id="UP001222325"/>
    </source>
</evidence>
<keyword evidence="1" id="KW-0812">Transmembrane</keyword>
<comment type="caution">
    <text evidence="2">The sequence shown here is derived from an EMBL/GenBank/DDBJ whole genome shotgun (WGS) entry which is preliminary data.</text>
</comment>
<dbReference type="Pfam" id="PF17784">
    <property type="entry name" value="Sulfotransfer_4"/>
    <property type="match status" value="1"/>
</dbReference>
<dbReference type="PANTHER" id="PTHR36978">
    <property type="entry name" value="P-LOOP CONTAINING NUCLEOTIDE TRIPHOSPHATE HYDROLASE"/>
    <property type="match status" value="1"/>
</dbReference>
<dbReference type="PANTHER" id="PTHR36978:SF4">
    <property type="entry name" value="P-LOOP CONTAINING NUCLEOSIDE TRIPHOSPHATE HYDROLASE PROTEIN"/>
    <property type="match status" value="1"/>
</dbReference>
<reference evidence="2" key="1">
    <citation type="submission" date="2023-03" db="EMBL/GenBank/DDBJ databases">
        <title>Massive genome expansion in bonnet fungi (Mycena s.s.) driven by repeated elements and novel gene families across ecological guilds.</title>
        <authorList>
            <consortium name="Lawrence Berkeley National Laboratory"/>
            <person name="Harder C.B."/>
            <person name="Miyauchi S."/>
            <person name="Viragh M."/>
            <person name="Kuo A."/>
            <person name="Thoen E."/>
            <person name="Andreopoulos B."/>
            <person name="Lu D."/>
            <person name="Skrede I."/>
            <person name="Drula E."/>
            <person name="Henrissat B."/>
            <person name="Morin E."/>
            <person name="Kohler A."/>
            <person name="Barry K."/>
            <person name="LaButti K."/>
            <person name="Morin E."/>
            <person name="Salamov A."/>
            <person name="Lipzen A."/>
            <person name="Mereny Z."/>
            <person name="Hegedus B."/>
            <person name="Baldrian P."/>
            <person name="Stursova M."/>
            <person name="Weitz H."/>
            <person name="Taylor A."/>
            <person name="Grigoriev I.V."/>
            <person name="Nagy L.G."/>
            <person name="Martin F."/>
            <person name="Kauserud H."/>
        </authorList>
    </citation>
    <scope>NUCLEOTIDE SEQUENCE</scope>
    <source>
        <strain evidence="2">CBHHK173m</strain>
    </source>
</reference>
<keyword evidence="1" id="KW-1133">Transmembrane helix</keyword>
<evidence type="ECO:0008006" key="4">
    <source>
        <dbReference type="Google" id="ProtNLM"/>
    </source>
</evidence>
<evidence type="ECO:0000256" key="1">
    <source>
        <dbReference type="SAM" id="Phobius"/>
    </source>
</evidence>
<sequence length="266" mass="29987">MSLQTERTVPMQVLALGFQRTGTTSLTVALETLGYVRTNHGFTVLTSSGAVIDMWIAAIKAKFFGEGTPFGRAEWDKLLGDCRAVCDAPHILFAAELIAAYPDAKVVLTNRSLENWWKSFEATILEARKPTQLKRLVRWLDPGQSAKSMQLAGLIFRVLYDSDNDHVTKDVAQARFTAHYEEVRRLAPKGRLLEFEVKEGWGPLAKFLGKEVPATAFPRVNDTEQFKKRVFDMRMKPVRVWASRIVWSLVTAGVPAVLLLYCRVWA</sequence>
<keyword evidence="1" id="KW-0472">Membrane</keyword>
<dbReference type="Gene3D" id="3.40.50.300">
    <property type="entry name" value="P-loop containing nucleotide triphosphate hydrolases"/>
    <property type="match status" value="1"/>
</dbReference>
<feature type="transmembrane region" description="Helical" evidence="1">
    <location>
        <begin position="241"/>
        <end position="261"/>
    </location>
</feature>
<gene>
    <name evidence="2" type="ORF">B0H15DRAFT_819449</name>
</gene>
<proteinExistence type="predicted"/>